<comment type="caution">
    <text evidence="2">The sequence shown here is derived from an EMBL/GenBank/DDBJ whole genome shotgun (WGS) entry which is preliminary data.</text>
</comment>
<dbReference type="Pfam" id="PF13416">
    <property type="entry name" value="SBP_bac_8"/>
    <property type="match status" value="1"/>
</dbReference>
<dbReference type="SUPFAM" id="SSF53850">
    <property type="entry name" value="Periplasmic binding protein-like II"/>
    <property type="match status" value="1"/>
</dbReference>
<dbReference type="Gene3D" id="3.40.190.10">
    <property type="entry name" value="Periplasmic binding protein-like II"/>
    <property type="match status" value="1"/>
</dbReference>
<keyword evidence="1" id="KW-0732">Signal</keyword>
<proteinExistence type="predicted"/>
<feature type="signal peptide" evidence="1">
    <location>
        <begin position="1"/>
        <end position="21"/>
    </location>
</feature>
<gene>
    <name evidence="2" type="ORF">GCM10025875_04220</name>
</gene>
<dbReference type="Proteomes" id="UP001157161">
    <property type="component" value="Unassembled WGS sequence"/>
</dbReference>
<evidence type="ECO:0000256" key="1">
    <source>
        <dbReference type="SAM" id="SignalP"/>
    </source>
</evidence>
<dbReference type="PANTHER" id="PTHR43649">
    <property type="entry name" value="ARABINOSE-BINDING PROTEIN-RELATED"/>
    <property type="match status" value="1"/>
</dbReference>
<sequence>MRSARTLTAIAAALTGSLALAACGGGGGGTGSNEQSEDIALRMTIWTSNEDHLALFNGIAEDYMAANPEVTSITFDPLPFDDYTSTVTTQIAGGNAPDLAWVLENAAPDFVASGALMPLTETLEATEGYDYDDISDSAAALWKDGDELIGYPFSTSPFVTFVNDDKLAEAGLPSGAEMLADGSWTWEDVSAAGASVKETTGSAGFVVRDFDYLNWDYLSTVWNGWGAEPWSEDGTQCTFDSPEMVEAFEFLHDAAFTSGSMPGPGTSADFFAGESAFTITQISRANLLPEDGFAWDLLPLPQGPDGEYAVTGQGGIGVIAQGRNTQAAAEFLAFFTNPENSAELAAYFPPPRESLLTVDVLSAANPLLTPQQIEDVVIPGIATGQVRPSHTDAAQIAQQTRASLDDLWTPGADVAAVLGQTCGSISSLLEP</sequence>
<reference evidence="2" key="2">
    <citation type="submission" date="2023-02" db="EMBL/GenBank/DDBJ databases">
        <authorList>
            <person name="Sun Q."/>
            <person name="Mori K."/>
        </authorList>
    </citation>
    <scope>NUCLEOTIDE SEQUENCE</scope>
    <source>
        <strain evidence="2">NBRC 112290</strain>
    </source>
</reference>
<protein>
    <submittedName>
        <fullName evidence="2">Sugar ABC transporter substrate-binding protein</fullName>
    </submittedName>
</protein>
<keyword evidence="3" id="KW-1185">Reference proteome</keyword>
<dbReference type="RefSeq" id="WP_284249058.1">
    <property type="nucleotide sequence ID" value="NZ_BSUM01000001.1"/>
</dbReference>
<dbReference type="EMBL" id="BSUM01000001">
    <property type="protein sequence ID" value="GMA30430.1"/>
    <property type="molecule type" value="Genomic_DNA"/>
</dbReference>
<organism evidence="2 3">
    <name type="scientific">Litorihabitans aurantiacus</name>
    <dbReference type="NCBI Taxonomy" id="1930061"/>
    <lineage>
        <taxon>Bacteria</taxon>
        <taxon>Bacillati</taxon>
        <taxon>Actinomycetota</taxon>
        <taxon>Actinomycetes</taxon>
        <taxon>Micrococcales</taxon>
        <taxon>Beutenbergiaceae</taxon>
        <taxon>Litorihabitans</taxon>
    </lineage>
</organism>
<dbReference type="CDD" id="cd13585">
    <property type="entry name" value="PBP2_TMBP_like"/>
    <property type="match status" value="1"/>
</dbReference>
<accession>A0AA37UJS9</accession>
<evidence type="ECO:0000313" key="3">
    <source>
        <dbReference type="Proteomes" id="UP001157161"/>
    </source>
</evidence>
<evidence type="ECO:0000313" key="2">
    <source>
        <dbReference type="EMBL" id="GMA30430.1"/>
    </source>
</evidence>
<dbReference type="PANTHER" id="PTHR43649:SF12">
    <property type="entry name" value="DIACETYLCHITOBIOSE BINDING PROTEIN DASA"/>
    <property type="match status" value="1"/>
</dbReference>
<dbReference type="InterPro" id="IPR050490">
    <property type="entry name" value="Bact_solute-bd_prot1"/>
</dbReference>
<dbReference type="InterPro" id="IPR006059">
    <property type="entry name" value="SBP"/>
</dbReference>
<reference evidence="2" key="1">
    <citation type="journal article" date="2014" name="Int. J. Syst. Evol. Microbiol.">
        <title>Complete genome sequence of Corynebacterium casei LMG S-19264T (=DSM 44701T), isolated from a smear-ripened cheese.</title>
        <authorList>
            <consortium name="US DOE Joint Genome Institute (JGI-PGF)"/>
            <person name="Walter F."/>
            <person name="Albersmeier A."/>
            <person name="Kalinowski J."/>
            <person name="Ruckert C."/>
        </authorList>
    </citation>
    <scope>NUCLEOTIDE SEQUENCE</scope>
    <source>
        <strain evidence="2">NBRC 112290</strain>
    </source>
</reference>
<dbReference type="AlphaFoldDB" id="A0AA37UJS9"/>
<name>A0AA37UJS9_9MICO</name>
<dbReference type="PROSITE" id="PS51257">
    <property type="entry name" value="PROKAR_LIPOPROTEIN"/>
    <property type="match status" value="1"/>
</dbReference>
<feature type="chain" id="PRO_5041303928" evidence="1">
    <location>
        <begin position="22"/>
        <end position="431"/>
    </location>
</feature>